<keyword evidence="2" id="KW-0238">DNA-binding</keyword>
<dbReference type="Pfam" id="PF00717">
    <property type="entry name" value="Peptidase_S24"/>
    <property type="match status" value="1"/>
</dbReference>
<dbReference type="SUPFAM" id="SSF47413">
    <property type="entry name" value="lambda repressor-like DNA-binding domains"/>
    <property type="match status" value="1"/>
</dbReference>
<keyword evidence="6" id="KW-1185">Reference proteome</keyword>
<dbReference type="Gene3D" id="2.10.109.10">
    <property type="entry name" value="Umud Fragment, subunit A"/>
    <property type="match status" value="1"/>
</dbReference>
<dbReference type="EMBL" id="MLAA01000035">
    <property type="protein sequence ID" value="OOF68315.1"/>
    <property type="molecule type" value="Genomic_DNA"/>
</dbReference>
<evidence type="ECO:0000259" key="4">
    <source>
        <dbReference type="PROSITE" id="PS50943"/>
    </source>
</evidence>
<evidence type="ECO:0000313" key="6">
    <source>
        <dbReference type="Proteomes" id="UP000188820"/>
    </source>
</evidence>
<accession>A0ABX3KZS8</accession>
<keyword evidence="1" id="KW-0805">Transcription regulation</keyword>
<reference evidence="5 6" key="1">
    <citation type="submission" date="2016-10" db="EMBL/GenBank/DDBJ databases">
        <title>Rodentibacter gen. nov. and new species.</title>
        <authorList>
            <person name="Christensen H."/>
        </authorList>
    </citation>
    <scope>NUCLEOTIDE SEQUENCE [LARGE SCALE GENOMIC DNA]</scope>
    <source>
        <strain evidence="5 6">1998236014</strain>
    </source>
</reference>
<keyword evidence="3" id="KW-0804">Transcription</keyword>
<name>A0ABX3KZS8_9PAST</name>
<protein>
    <submittedName>
        <fullName evidence="5">Heme-binding protein</fullName>
    </submittedName>
</protein>
<dbReference type="PANTHER" id="PTHR40661:SF3">
    <property type="entry name" value="FELS-1 PROPHAGE TRANSCRIPTIONAL REGULATOR"/>
    <property type="match status" value="1"/>
</dbReference>
<dbReference type="PROSITE" id="PS50943">
    <property type="entry name" value="HTH_CROC1"/>
    <property type="match status" value="1"/>
</dbReference>
<dbReference type="Gene3D" id="1.10.260.40">
    <property type="entry name" value="lambda repressor-like DNA-binding domains"/>
    <property type="match status" value="1"/>
</dbReference>
<evidence type="ECO:0000256" key="1">
    <source>
        <dbReference type="ARBA" id="ARBA00023015"/>
    </source>
</evidence>
<dbReference type="CDD" id="cd00093">
    <property type="entry name" value="HTH_XRE"/>
    <property type="match status" value="1"/>
</dbReference>
<dbReference type="SMART" id="SM00530">
    <property type="entry name" value="HTH_XRE"/>
    <property type="match status" value="1"/>
</dbReference>
<evidence type="ECO:0000256" key="2">
    <source>
        <dbReference type="ARBA" id="ARBA00023125"/>
    </source>
</evidence>
<organism evidence="5 6">
    <name type="scientific">Rodentibacter caecimuris</name>
    <dbReference type="NCBI Taxonomy" id="1796644"/>
    <lineage>
        <taxon>Bacteria</taxon>
        <taxon>Pseudomonadati</taxon>
        <taxon>Pseudomonadota</taxon>
        <taxon>Gammaproteobacteria</taxon>
        <taxon>Pasteurellales</taxon>
        <taxon>Pasteurellaceae</taxon>
        <taxon>Rodentibacter</taxon>
    </lineage>
</organism>
<dbReference type="InterPro" id="IPR039418">
    <property type="entry name" value="LexA-like"/>
</dbReference>
<dbReference type="InterPro" id="IPR036286">
    <property type="entry name" value="LexA/Signal_pep-like_sf"/>
</dbReference>
<dbReference type="InterPro" id="IPR010982">
    <property type="entry name" value="Lambda_DNA-bd_dom_sf"/>
</dbReference>
<evidence type="ECO:0000256" key="3">
    <source>
        <dbReference type="ARBA" id="ARBA00023163"/>
    </source>
</evidence>
<sequence length="217" mass="24475">MKKQWNTYVREKMQQNKMTQEEIAERLKKTQGAIGHWLTGRRTPNINEVAELIKIVGGDKVILNNDGTVEDFDNNVTPVNIKQTHSYPILSSIQAGTFSETFDYSCSTGYEFLESIIETKGEGFFLEVKGQSMEPKFSEGDMILIDTGLQPNPGDYVAAVNGDGEATFKQYKELGEYSEYGNPHFELVPLNPLFPTLSTKLQHIRIIGVAVQRVEYL</sequence>
<dbReference type="RefSeq" id="WP_077463902.1">
    <property type="nucleotide sequence ID" value="NZ_MLAA01000035.1"/>
</dbReference>
<gene>
    <name evidence="5" type="ORF">BKG89_08155</name>
</gene>
<dbReference type="InterPro" id="IPR015927">
    <property type="entry name" value="Peptidase_S24_S26A/B/C"/>
</dbReference>
<dbReference type="Pfam" id="PF01381">
    <property type="entry name" value="HTH_3"/>
    <property type="match status" value="1"/>
</dbReference>
<proteinExistence type="predicted"/>
<dbReference type="InterPro" id="IPR001387">
    <property type="entry name" value="Cro/C1-type_HTH"/>
</dbReference>
<dbReference type="SUPFAM" id="SSF51306">
    <property type="entry name" value="LexA/Signal peptidase"/>
    <property type="match status" value="1"/>
</dbReference>
<dbReference type="Proteomes" id="UP000188820">
    <property type="component" value="Unassembled WGS sequence"/>
</dbReference>
<evidence type="ECO:0000313" key="5">
    <source>
        <dbReference type="EMBL" id="OOF68315.1"/>
    </source>
</evidence>
<dbReference type="CDD" id="cd06529">
    <property type="entry name" value="S24_LexA-like"/>
    <property type="match status" value="1"/>
</dbReference>
<feature type="domain" description="HTH cro/C1-type" evidence="4">
    <location>
        <begin position="9"/>
        <end position="63"/>
    </location>
</feature>
<comment type="caution">
    <text evidence="5">The sequence shown here is derived from an EMBL/GenBank/DDBJ whole genome shotgun (WGS) entry which is preliminary data.</text>
</comment>
<dbReference type="PANTHER" id="PTHR40661">
    <property type="match status" value="1"/>
</dbReference>